<dbReference type="InterPro" id="IPR005163">
    <property type="entry name" value="Tri_helical_YiiM-like"/>
</dbReference>
<feature type="domain" description="MOSC" evidence="1">
    <location>
        <begin position="22"/>
        <end position="164"/>
    </location>
</feature>
<organism evidence="2 3">
    <name type="scientific">Virgibacillus xinjiangensis</name>
    <dbReference type="NCBI Taxonomy" id="393090"/>
    <lineage>
        <taxon>Bacteria</taxon>
        <taxon>Bacillati</taxon>
        <taxon>Bacillota</taxon>
        <taxon>Bacilli</taxon>
        <taxon>Bacillales</taxon>
        <taxon>Bacillaceae</taxon>
        <taxon>Virgibacillus</taxon>
    </lineage>
</organism>
<accession>A0ABV7CT25</accession>
<evidence type="ECO:0000259" key="1">
    <source>
        <dbReference type="PROSITE" id="PS51340"/>
    </source>
</evidence>
<evidence type="ECO:0000313" key="3">
    <source>
        <dbReference type="Proteomes" id="UP001595279"/>
    </source>
</evidence>
<dbReference type="EMBL" id="JBHRSA010000012">
    <property type="protein sequence ID" value="MFC3039433.1"/>
    <property type="molecule type" value="Genomic_DNA"/>
</dbReference>
<name>A0ABV7CT25_9BACI</name>
<gene>
    <name evidence="2" type="ORF">ACFOGI_04155</name>
</gene>
<proteinExistence type="predicted"/>
<reference evidence="3" key="1">
    <citation type="journal article" date="2019" name="Int. J. Syst. Evol. Microbiol.">
        <title>The Global Catalogue of Microorganisms (GCM) 10K type strain sequencing project: providing services to taxonomists for standard genome sequencing and annotation.</title>
        <authorList>
            <consortium name="The Broad Institute Genomics Platform"/>
            <consortium name="The Broad Institute Genome Sequencing Center for Infectious Disease"/>
            <person name="Wu L."/>
            <person name="Ma J."/>
        </authorList>
    </citation>
    <scope>NUCLEOTIDE SEQUENCE [LARGE SCALE GENOMIC DNA]</scope>
    <source>
        <strain evidence="3">KCTC 13128</strain>
    </source>
</reference>
<protein>
    <submittedName>
        <fullName evidence="2">MOSC domain-containing protein</fullName>
    </submittedName>
</protein>
<dbReference type="SUPFAM" id="SSF50800">
    <property type="entry name" value="PK beta-barrel domain-like"/>
    <property type="match status" value="1"/>
</dbReference>
<dbReference type="Proteomes" id="UP001595279">
    <property type="component" value="Unassembled WGS sequence"/>
</dbReference>
<dbReference type="InterPro" id="IPR005302">
    <property type="entry name" value="MoCF_Sase_C"/>
</dbReference>
<comment type="caution">
    <text evidence="2">The sequence shown here is derived from an EMBL/GenBank/DDBJ whole genome shotgun (WGS) entry which is preliminary data.</text>
</comment>
<dbReference type="InterPro" id="IPR052353">
    <property type="entry name" value="Benzoxazolinone_Detox_Enz"/>
</dbReference>
<dbReference type="PANTHER" id="PTHR30212">
    <property type="entry name" value="PROTEIN YIIM"/>
    <property type="match status" value="1"/>
</dbReference>
<dbReference type="Pfam" id="PF03475">
    <property type="entry name" value="YiiM_3-alpha"/>
    <property type="match status" value="1"/>
</dbReference>
<dbReference type="Gene3D" id="2.40.33.20">
    <property type="entry name" value="PK beta-barrel domain-like"/>
    <property type="match status" value="1"/>
</dbReference>
<keyword evidence="3" id="KW-1185">Reference proteome</keyword>
<dbReference type="InterPro" id="IPR011037">
    <property type="entry name" value="Pyrv_Knase-like_insert_dom_sf"/>
</dbReference>
<dbReference type="PROSITE" id="PS51340">
    <property type="entry name" value="MOSC"/>
    <property type="match status" value="1"/>
</dbReference>
<sequence length="214" mass="24530">MDEPFVHKIFSGMVQQKREGAMPFPWRLTIAETMELESARIQTRGIKNKSRLYRTPDKALFAYPIKHYADWQTELADESISYGAMGEHLSLLEMEEYTVCIGDVFHLGTAVIQVSQPGLPYLDATTPFRHIGFSRRIQKSGRTGWYFRVLEEGEAHCSTDLELMERLSPAWTIAACNEVMHVRKEDLRLAEDLAACEGLGESWKKALNKRIRGY</sequence>
<dbReference type="Pfam" id="PF03473">
    <property type="entry name" value="MOSC"/>
    <property type="match status" value="1"/>
</dbReference>
<dbReference type="RefSeq" id="WP_390268857.1">
    <property type="nucleotide sequence ID" value="NZ_JBHRSA010000012.1"/>
</dbReference>
<dbReference type="PANTHER" id="PTHR30212:SF2">
    <property type="entry name" value="PROTEIN YIIM"/>
    <property type="match status" value="1"/>
</dbReference>
<evidence type="ECO:0000313" key="2">
    <source>
        <dbReference type="EMBL" id="MFC3039433.1"/>
    </source>
</evidence>